<organism evidence="1 2">
    <name type="scientific">Persea americana</name>
    <name type="common">Avocado</name>
    <dbReference type="NCBI Taxonomy" id="3435"/>
    <lineage>
        <taxon>Eukaryota</taxon>
        <taxon>Viridiplantae</taxon>
        <taxon>Streptophyta</taxon>
        <taxon>Embryophyta</taxon>
        <taxon>Tracheophyta</taxon>
        <taxon>Spermatophyta</taxon>
        <taxon>Magnoliopsida</taxon>
        <taxon>Magnoliidae</taxon>
        <taxon>Laurales</taxon>
        <taxon>Lauraceae</taxon>
        <taxon>Persea</taxon>
    </lineage>
</organism>
<proteinExistence type="predicted"/>
<sequence>MTVPKKKEIRVLLKMGRADAAQTTMKYRSHLPSVKIGITGITRGTPTVNSAMDKVVLGLDAGGKGRGKEVDVTDGRRVSRGSSSGKSVKVQV</sequence>
<comment type="caution">
    <text evidence="1">The sequence shown here is derived from an EMBL/GenBank/DDBJ whole genome shotgun (WGS) entry which is preliminary data.</text>
</comment>
<protein>
    <submittedName>
        <fullName evidence="1">Uncharacterized protein</fullName>
    </submittedName>
</protein>
<keyword evidence="2" id="KW-1185">Reference proteome</keyword>
<accession>A0ACC2L7K4</accession>
<evidence type="ECO:0000313" key="1">
    <source>
        <dbReference type="EMBL" id="KAJ8629439.1"/>
    </source>
</evidence>
<gene>
    <name evidence="1" type="ORF">MRB53_022762</name>
</gene>
<name>A0ACC2L7K4_PERAE</name>
<dbReference type="Proteomes" id="UP001234297">
    <property type="component" value="Chromosome 7"/>
</dbReference>
<dbReference type="EMBL" id="CM056815">
    <property type="protein sequence ID" value="KAJ8629439.1"/>
    <property type="molecule type" value="Genomic_DNA"/>
</dbReference>
<reference evidence="1 2" key="1">
    <citation type="journal article" date="2022" name="Hortic Res">
        <title>A haplotype resolved chromosomal level avocado genome allows analysis of novel avocado genes.</title>
        <authorList>
            <person name="Nath O."/>
            <person name="Fletcher S.J."/>
            <person name="Hayward A."/>
            <person name="Shaw L.M."/>
            <person name="Masouleh A.K."/>
            <person name="Furtado A."/>
            <person name="Henry R.J."/>
            <person name="Mitter N."/>
        </authorList>
    </citation>
    <scope>NUCLEOTIDE SEQUENCE [LARGE SCALE GENOMIC DNA]</scope>
    <source>
        <strain evidence="2">cv. Hass</strain>
    </source>
</reference>
<evidence type="ECO:0000313" key="2">
    <source>
        <dbReference type="Proteomes" id="UP001234297"/>
    </source>
</evidence>